<organism evidence="2 3">
    <name type="scientific">Elasticomyces elasticus</name>
    <dbReference type="NCBI Taxonomy" id="574655"/>
    <lineage>
        <taxon>Eukaryota</taxon>
        <taxon>Fungi</taxon>
        <taxon>Dikarya</taxon>
        <taxon>Ascomycota</taxon>
        <taxon>Pezizomycotina</taxon>
        <taxon>Dothideomycetes</taxon>
        <taxon>Dothideomycetidae</taxon>
        <taxon>Mycosphaerellales</taxon>
        <taxon>Teratosphaeriaceae</taxon>
        <taxon>Elasticomyces</taxon>
    </lineage>
</organism>
<evidence type="ECO:0000313" key="3">
    <source>
        <dbReference type="Proteomes" id="UP001310594"/>
    </source>
</evidence>
<dbReference type="AlphaFoldDB" id="A0AAN7W7T3"/>
<comment type="caution">
    <text evidence="2">The sequence shown here is derived from an EMBL/GenBank/DDBJ whole genome shotgun (WGS) entry which is preliminary data.</text>
</comment>
<gene>
    <name evidence="2" type="ORF">LTR97_004730</name>
</gene>
<sequence>MFGNKKAKTKTKTKAKTLASRFNFGSSKKKPPTPQIDYSLLEKPCADPEGTDVATELKRLSVENDSKGAPKEVAAAVTRTPNLNSSTLSAEDTTEGWSTPATRKQARQPSTAAPRANRVPVPPIPTAFESKNWRDRGLQGQAAREGACTLKTTRTAKTRGSFMPTGFCTPQSCVPHANLDKGTIVWRPDTRMNKGRYWIIVDRTNKTVWDIPIYTNHGTGLKLVPRKDRMQYYSVRPPDISKADFQNQSETHQDVSIDWVDGMEKDKQLDGKPMSTKMVANFSEVFKHSIDDEPVRIFATIAEEDTAFVVRKSEKFVLK</sequence>
<evidence type="ECO:0000256" key="1">
    <source>
        <dbReference type="SAM" id="MobiDB-lite"/>
    </source>
</evidence>
<accession>A0AAN7W7T3</accession>
<dbReference type="Proteomes" id="UP001310594">
    <property type="component" value="Unassembled WGS sequence"/>
</dbReference>
<evidence type="ECO:0000313" key="2">
    <source>
        <dbReference type="EMBL" id="KAK5701912.1"/>
    </source>
</evidence>
<feature type="compositionally biased region" description="Polar residues" evidence="1">
    <location>
        <begin position="81"/>
        <end position="111"/>
    </location>
</feature>
<dbReference type="EMBL" id="JAVRQU010000006">
    <property type="protein sequence ID" value="KAK5701912.1"/>
    <property type="molecule type" value="Genomic_DNA"/>
</dbReference>
<proteinExistence type="predicted"/>
<feature type="compositionally biased region" description="Basic residues" evidence="1">
    <location>
        <begin position="1"/>
        <end position="15"/>
    </location>
</feature>
<name>A0AAN7W7T3_9PEZI</name>
<feature type="region of interest" description="Disordered" evidence="1">
    <location>
        <begin position="1"/>
        <end position="50"/>
    </location>
</feature>
<feature type="region of interest" description="Disordered" evidence="1">
    <location>
        <begin position="81"/>
        <end position="129"/>
    </location>
</feature>
<protein>
    <submittedName>
        <fullName evidence="2">Uncharacterized protein</fullName>
    </submittedName>
</protein>
<reference evidence="2" key="1">
    <citation type="submission" date="2023-08" db="EMBL/GenBank/DDBJ databases">
        <title>Black Yeasts Isolated from many extreme environments.</title>
        <authorList>
            <person name="Coleine C."/>
            <person name="Stajich J.E."/>
            <person name="Selbmann L."/>
        </authorList>
    </citation>
    <scope>NUCLEOTIDE SEQUENCE</scope>
    <source>
        <strain evidence="2">CCFEE 5810</strain>
    </source>
</reference>